<dbReference type="PROSITE" id="PS51125">
    <property type="entry name" value="NHL"/>
    <property type="match status" value="2"/>
</dbReference>
<dbReference type="SUPFAM" id="SSF101898">
    <property type="entry name" value="NHL repeat"/>
    <property type="match status" value="1"/>
</dbReference>
<comment type="caution">
    <text evidence="3">The sequence shown here is derived from an EMBL/GenBank/DDBJ whole genome shotgun (WGS) entry which is preliminary data.</text>
</comment>
<organism evidence="3 4">
    <name type="scientific">Adineta steineri</name>
    <dbReference type="NCBI Taxonomy" id="433720"/>
    <lineage>
        <taxon>Eukaryota</taxon>
        <taxon>Metazoa</taxon>
        <taxon>Spiralia</taxon>
        <taxon>Gnathifera</taxon>
        <taxon>Rotifera</taxon>
        <taxon>Eurotatoria</taxon>
        <taxon>Bdelloidea</taxon>
        <taxon>Adinetida</taxon>
        <taxon>Adinetidae</taxon>
        <taxon>Adineta</taxon>
    </lineage>
</organism>
<evidence type="ECO:0000256" key="2">
    <source>
        <dbReference type="PROSITE-ProRule" id="PRU00504"/>
    </source>
</evidence>
<dbReference type="Proteomes" id="UP000663845">
    <property type="component" value="Unassembled WGS sequence"/>
</dbReference>
<dbReference type="CDD" id="cd05819">
    <property type="entry name" value="NHL"/>
    <property type="match status" value="1"/>
</dbReference>
<gene>
    <name evidence="3" type="ORF">JYZ213_LOCUS17018</name>
</gene>
<evidence type="ECO:0008006" key="5">
    <source>
        <dbReference type="Google" id="ProtNLM"/>
    </source>
</evidence>
<dbReference type="InterPro" id="IPR011042">
    <property type="entry name" value="6-blade_b-propeller_TolB-like"/>
</dbReference>
<proteinExistence type="predicted"/>
<dbReference type="InterPro" id="IPR050952">
    <property type="entry name" value="TRIM-NHL_E3_ligases"/>
</dbReference>
<dbReference type="AlphaFoldDB" id="A0A814I961"/>
<evidence type="ECO:0000256" key="1">
    <source>
        <dbReference type="ARBA" id="ARBA00022737"/>
    </source>
</evidence>
<dbReference type="GO" id="GO:0008270">
    <property type="term" value="F:zinc ion binding"/>
    <property type="evidence" value="ECO:0007669"/>
    <property type="project" value="UniProtKB-KW"/>
</dbReference>
<sequence length="410" mass="46133">MYGRTVCDDSNYYYETIEINVVTDGFYIIASNSSVDIYGYVYNNSFNPFNPSVNLILSNIFGCGAGFQLTVNLVVNITYILVVTSWKENMTGSFSIIVSGPTNTSVTRITYSFNQPKFCPTAAWNPFGTTFANQTTAGRDLVAFFININNTVYTISPDKKQILMWINNSISPNKFISANLFIPISMFVTNNGDIYYENGFDNGRVDKWISNTSTFVTVMNVDSQCYGLFIDNNNTLYCSMYDHHKILKRWLNESEPILTIAAGTGSRGSASNQLFHPFGIFVDLNFDLYVADYYNHRIQLFKSGELNGITIVGEESSNNIISLLYPSGIVLDADKYLFIVDHYYSRIFRSGLNDIRCIIGCDGGGSQSHQLSGPRSLSFDSYGNIFITDSFIHRIQKFDFLPNSCGKFKK</sequence>
<dbReference type="InterPro" id="IPR001258">
    <property type="entry name" value="NHL_repeat"/>
</dbReference>
<dbReference type="EMBL" id="CAJNOG010000156">
    <property type="protein sequence ID" value="CAF1020086.1"/>
    <property type="molecule type" value="Genomic_DNA"/>
</dbReference>
<evidence type="ECO:0000313" key="3">
    <source>
        <dbReference type="EMBL" id="CAF1020086.1"/>
    </source>
</evidence>
<dbReference type="PANTHER" id="PTHR24104">
    <property type="entry name" value="E3 UBIQUITIN-PROTEIN LIGASE NHLRC1-RELATED"/>
    <property type="match status" value="1"/>
</dbReference>
<name>A0A814I961_9BILA</name>
<protein>
    <recommendedName>
        <fullName evidence="5">NHL repeat containing protein-like protein</fullName>
    </recommendedName>
</protein>
<keyword evidence="1" id="KW-0677">Repeat</keyword>
<reference evidence="3" key="1">
    <citation type="submission" date="2021-02" db="EMBL/GenBank/DDBJ databases">
        <authorList>
            <person name="Nowell W R."/>
        </authorList>
    </citation>
    <scope>NUCLEOTIDE SEQUENCE</scope>
</reference>
<accession>A0A814I961</accession>
<evidence type="ECO:0000313" key="4">
    <source>
        <dbReference type="Proteomes" id="UP000663845"/>
    </source>
</evidence>
<feature type="repeat" description="NHL" evidence="2">
    <location>
        <begin position="365"/>
        <end position="401"/>
    </location>
</feature>
<dbReference type="PANTHER" id="PTHR24104:SF25">
    <property type="entry name" value="PROTEIN LIN-41"/>
    <property type="match status" value="1"/>
</dbReference>
<feature type="repeat" description="NHL" evidence="2">
    <location>
        <begin position="265"/>
        <end position="304"/>
    </location>
</feature>
<dbReference type="Gene3D" id="2.120.10.30">
    <property type="entry name" value="TolB, C-terminal domain"/>
    <property type="match status" value="1"/>
</dbReference>